<reference evidence="1 2" key="1">
    <citation type="submission" date="2019-05" db="EMBL/GenBank/DDBJ databases">
        <title>Thiomicrorhabdus sediminis sp. nov, a novel sulfur-oxidizing bacterium isolated from coastal sediment.</title>
        <authorList>
            <person name="Liu X."/>
        </authorList>
    </citation>
    <scope>NUCLEOTIDE SEQUENCE [LARGE SCALE GENOMIC DNA]</scope>
    <source>
        <strain evidence="1 2">G1</strain>
    </source>
</reference>
<sequence>MNNEIIYHYTDMNACMSILENQELWLTAHPYMNDEHEFLHGFELIESTLSNELQKTDNEEVKAFVAVFMQLVSESLMFSTSFSKEGDLLSQWRSYCPKEGGISIGFDRAILEKSYSGYSSKSNRVKLVDCCYDDDHSKEIANTFSIVLSNTAPNGYARENPILDRDQIPSTYLGIIGHLARTKNPSFQEEKEVRLYTYGNMDNVPFIIDGVPKPNDSGYLQMPITVVHQNVVEFRSRNGVLVPYITQSFPIEAIKEIRLAPSKYQDLNVDSLKMYLKSKKLHRIKIVASNIPYRTF</sequence>
<dbReference type="EMBL" id="CP040602">
    <property type="protein sequence ID" value="QCU90551.1"/>
    <property type="molecule type" value="Genomic_DNA"/>
</dbReference>
<organism evidence="1 2">
    <name type="scientific">Thiomicrorhabdus sediminis</name>
    <dbReference type="NCBI Taxonomy" id="2580412"/>
    <lineage>
        <taxon>Bacteria</taxon>
        <taxon>Pseudomonadati</taxon>
        <taxon>Pseudomonadota</taxon>
        <taxon>Gammaproteobacteria</taxon>
        <taxon>Thiotrichales</taxon>
        <taxon>Piscirickettsiaceae</taxon>
        <taxon>Thiomicrorhabdus</taxon>
    </lineage>
</organism>
<evidence type="ECO:0000313" key="2">
    <source>
        <dbReference type="Proteomes" id="UP000304864"/>
    </source>
</evidence>
<name>A0A4P9K6Q2_9GAMM</name>
<dbReference type="OrthoDB" id="8550178at2"/>
<dbReference type="InterPro" id="IPR021352">
    <property type="entry name" value="DUF2971"/>
</dbReference>
<accession>A0A4P9K6Q2</accession>
<dbReference type="Pfam" id="PF11185">
    <property type="entry name" value="DUF2971"/>
    <property type="match status" value="1"/>
</dbReference>
<keyword evidence="2" id="KW-1185">Reference proteome</keyword>
<evidence type="ECO:0000313" key="1">
    <source>
        <dbReference type="EMBL" id="QCU90551.1"/>
    </source>
</evidence>
<dbReference type="AlphaFoldDB" id="A0A4P9K6Q2"/>
<dbReference type="RefSeq" id="WP_138565225.1">
    <property type="nucleotide sequence ID" value="NZ_CP040602.1"/>
</dbReference>
<gene>
    <name evidence="1" type="ORF">FE785_07845</name>
</gene>
<dbReference type="KEGG" id="thig:FE785_07845"/>
<protein>
    <submittedName>
        <fullName evidence="1">DUF2971 domain-containing protein</fullName>
    </submittedName>
</protein>
<proteinExistence type="predicted"/>
<dbReference type="Proteomes" id="UP000304864">
    <property type="component" value="Chromosome"/>
</dbReference>